<gene>
    <name evidence="1" type="ORF">BDU57DRAFT_522056</name>
</gene>
<evidence type="ECO:0000313" key="1">
    <source>
        <dbReference type="EMBL" id="KAF1913262.1"/>
    </source>
</evidence>
<accession>A0A6A5QD58</accession>
<dbReference type="AlphaFoldDB" id="A0A6A5QD58"/>
<proteinExistence type="predicted"/>
<dbReference type="EMBL" id="ML979139">
    <property type="protein sequence ID" value="KAF1913262.1"/>
    <property type="molecule type" value="Genomic_DNA"/>
</dbReference>
<organism evidence="1 2">
    <name type="scientific">Ampelomyces quisqualis</name>
    <name type="common">Powdery mildew agent</name>
    <dbReference type="NCBI Taxonomy" id="50730"/>
    <lineage>
        <taxon>Eukaryota</taxon>
        <taxon>Fungi</taxon>
        <taxon>Dikarya</taxon>
        <taxon>Ascomycota</taxon>
        <taxon>Pezizomycotina</taxon>
        <taxon>Dothideomycetes</taxon>
        <taxon>Pleosporomycetidae</taxon>
        <taxon>Pleosporales</taxon>
        <taxon>Pleosporineae</taxon>
        <taxon>Phaeosphaeriaceae</taxon>
        <taxon>Ampelomyces</taxon>
    </lineage>
</organism>
<keyword evidence="2" id="KW-1185">Reference proteome</keyword>
<name>A0A6A5QD58_AMPQU</name>
<sequence length="92" mass="10193">MIAVITPLTRRILGSLTLCSRLQAVTKRGSCSDAKSCKLLEAGAEFRVIDTTKLVARLVPYLQRHPVLIEFSIPVRRLGSRSSLRYIPLCPA</sequence>
<reference evidence="1" key="1">
    <citation type="journal article" date="2020" name="Stud. Mycol.">
        <title>101 Dothideomycetes genomes: a test case for predicting lifestyles and emergence of pathogens.</title>
        <authorList>
            <person name="Haridas S."/>
            <person name="Albert R."/>
            <person name="Binder M."/>
            <person name="Bloem J."/>
            <person name="Labutti K."/>
            <person name="Salamov A."/>
            <person name="Andreopoulos B."/>
            <person name="Baker S."/>
            <person name="Barry K."/>
            <person name="Bills G."/>
            <person name="Bluhm B."/>
            <person name="Cannon C."/>
            <person name="Castanera R."/>
            <person name="Culley D."/>
            <person name="Daum C."/>
            <person name="Ezra D."/>
            <person name="Gonzalez J."/>
            <person name="Henrissat B."/>
            <person name="Kuo A."/>
            <person name="Liang C."/>
            <person name="Lipzen A."/>
            <person name="Lutzoni F."/>
            <person name="Magnuson J."/>
            <person name="Mondo S."/>
            <person name="Nolan M."/>
            <person name="Ohm R."/>
            <person name="Pangilinan J."/>
            <person name="Park H.-J."/>
            <person name="Ramirez L."/>
            <person name="Alfaro M."/>
            <person name="Sun H."/>
            <person name="Tritt A."/>
            <person name="Yoshinaga Y."/>
            <person name="Zwiers L.-H."/>
            <person name="Turgeon B."/>
            <person name="Goodwin S."/>
            <person name="Spatafora J."/>
            <person name="Crous P."/>
            <person name="Grigoriev I."/>
        </authorList>
    </citation>
    <scope>NUCLEOTIDE SEQUENCE</scope>
    <source>
        <strain evidence="1">HMLAC05119</strain>
    </source>
</reference>
<protein>
    <submittedName>
        <fullName evidence="1">Uncharacterized protein</fullName>
    </submittedName>
</protein>
<evidence type="ECO:0000313" key="2">
    <source>
        <dbReference type="Proteomes" id="UP000800096"/>
    </source>
</evidence>
<dbReference type="Proteomes" id="UP000800096">
    <property type="component" value="Unassembled WGS sequence"/>
</dbReference>